<proteinExistence type="predicted"/>
<accession>A0A521D4Q0</accession>
<evidence type="ECO:0000313" key="1">
    <source>
        <dbReference type="EMBL" id="SMO66061.1"/>
    </source>
</evidence>
<dbReference type="AlphaFoldDB" id="A0A521D4Q0"/>
<sequence>MDLDYRKYDMTKFSAFTEQDEKLITEVYDQLSIDYDISVIDIEDSPYEQFSSHDIYPLFIPQICYWVKDRNSNSSFYLFIVSKVGITSRGGRLGRKFDTIQLWGLKKLEEDFGYISINKKRLMDKIAGIFSSFNINFKNHDFKDFYVLGSDQFKAMNFLTPKRKETIKAFPNENFKLEVRNNILSFGVPDILTMESTKIISKFLNEI</sequence>
<dbReference type="RefSeq" id="WP_142718014.1">
    <property type="nucleotide sequence ID" value="NZ_FXTC01000004.1"/>
</dbReference>
<name>A0A521D4Q0_9FLAO</name>
<organism evidence="1 2">
    <name type="scientific">Chryseobacterium rhizoplanae</name>
    <dbReference type="NCBI Taxonomy" id="1609531"/>
    <lineage>
        <taxon>Bacteria</taxon>
        <taxon>Pseudomonadati</taxon>
        <taxon>Bacteroidota</taxon>
        <taxon>Flavobacteriia</taxon>
        <taxon>Flavobacteriales</taxon>
        <taxon>Weeksellaceae</taxon>
        <taxon>Chryseobacterium group</taxon>
        <taxon>Chryseobacterium</taxon>
    </lineage>
</organism>
<evidence type="ECO:0000313" key="2">
    <source>
        <dbReference type="Proteomes" id="UP000316916"/>
    </source>
</evidence>
<dbReference type="Proteomes" id="UP000316916">
    <property type="component" value="Unassembled WGS sequence"/>
</dbReference>
<dbReference type="EMBL" id="FXTC01000004">
    <property type="protein sequence ID" value="SMO66061.1"/>
    <property type="molecule type" value="Genomic_DNA"/>
</dbReference>
<reference evidence="1 2" key="1">
    <citation type="submission" date="2017-05" db="EMBL/GenBank/DDBJ databases">
        <authorList>
            <person name="Varghese N."/>
            <person name="Submissions S."/>
        </authorList>
    </citation>
    <scope>NUCLEOTIDE SEQUENCE [LARGE SCALE GENOMIC DNA]</scope>
    <source>
        <strain evidence="1 2">DSM 29371</strain>
    </source>
</reference>
<protein>
    <submittedName>
        <fullName evidence="1">Uncharacterized protein</fullName>
    </submittedName>
</protein>
<keyword evidence="2" id="KW-1185">Reference proteome</keyword>
<gene>
    <name evidence="1" type="ORF">SAMN06265171_104139</name>
</gene>